<reference evidence="9" key="2">
    <citation type="submission" date="2020-08" db="EMBL/GenBank/DDBJ databases">
        <title>Plant Genome Project.</title>
        <authorList>
            <person name="Zhang R.-G."/>
        </authorList>
    </citation>
    <scope>NUCLEOTIDE SEQUENCE</scope>
    <source>
        <strain evidence="9">Huo1</strain>
        <tissue evidence="9">Leaf</tissue>
    </source>
</reference>
<proteinExistence type="predicted"/>
<dbReference type="Pfam" id="PF00514">
    <property type="entry name" value="Arm"/>
    <property type="match status" value="1"/>
</dbReference>
<dbReference type="SUPFAM" id="SSF48371">
    <property type="entry name" value="ARM repeat"/>
    <property type="match status" value="1"/>
</dbReference>
<dbReference type="OrthoDB" id="10064100at2759"/>
<dbReference type="SUPFAM" id="SSF57850">
    <property type="entry name" value="RING/U-box"/>
    <property type="match status" value="1"/>
</dbReference>
<evidence type="ECO:0000313" key="9">
    <source>
        <dbReference type="EMBL" id="KAG6404696.1"/>
    </source>
</evidence>
<comment type="caution">
    <text evidence="9">The sequence shown here is derived from an EMBL/GenBank/DDBJ whole genome shotgun (WGS) entry which is preliminary data.</text>
</comment>
<dbReference type="InterPro" id="IPR003613">
    <property type="entry name" value="Ubox_domain"/>
</dbReference>
<feature type="domain" description="U-box" evidence="8">
    <location>
        <begin position="71"/>
        <end position="145"/>
    </location>
</feature>
<comment type="pathway">
    <text evidence="2">Protein modification; protein ubiquitination.</text>
</comment>
<dbReference type="GO" id="GO:0016567">
    <property type="term" value="P:protein ubiquitination"/>
    <property type="evidence" value="ECO:0007669"/>
    <property type="project" value="InterPro"/>
</dbReference>
<keyword evidence="10" id="KW-1185">Reference proteome</keyword>
<dbReference type="InterPro" id="IPR000225">
    <property type="entry name" value="Armadillo"/>
</dbReference>
<dbReference type="PANTHER" id="PTHR23315">
    <property type="entry name" value="U BOX DOMAIN-CONTAINING"/>
    <property type="match status" value="1"/>
</dbReference>
<feature type="region of interest" description="Disordered" evidence="7">
    <location>
        <begin position="140"/>
        <end position="160"/>
    </location>
</feature>
<accession>A0A8X8ZH66</accession>
<reference evidence="9" key="1">
    <citation type="submission" date="2018-01" db="EMBL/GenBank/DDBJ databases">
        <authorList>
            <person name="Mao J.F."/>
        </authorList>
    </citation>
    <scope>NUCLEOTIDE SEQUENCE</scope>
    <source>
        <strain evidence="9">Huo1</strain>
        <tissue evidence="9">Leaf</tissue>
    </source>
</reference>
<keyword evidence="4" id="KW-0808">Transferase</keyword>
<keyword evidence="5" id="KW-0677">Repeat</keyword>
<evidence type="ECO:0000256" key="7">
    <source>
        <dbReference type="SAM" id="MobiDB-lite"/>
    </source>
</evidence>
<evidence type="ECO:0000259" key="8">
    <source>
        <dbReference type="PROSITE" id="PS51698"/>
    </source>
</evidence>
<evidence type="ECO:0000256" key="5">
    <source>
        <dbReference type="ARBA" id="ARBA00022737"/>
    </source>
</evidence>
<comment type="catalytic activity">
    <reaction evidence="1">
        <text>S-ubiquitinyl-[E2 ubiquitin-conjugating enzyme]-L-cysteine + [acceptor protein]-L-lysine = [E2 ubiquitin-conjugating enzyme]-L-cysteine + N(6)-ubiquitinyl-[acceptor protein]-L-lysine.</text>
        <dbReference type="EC" id="2.3.2.27"/>
    </reaction>
</comment>
<dbReference type="Gene3D" id="3.30.40.10">
    <property type="entry name" value="Zinc/RING finger domain, C3HC4 (zinc finger)"/>
    <property type="match status" value="1"/>
</dbReference>
<evidence type="ECO:0000256" key="2">
    <source>
        <dbReference type="ARBA" id="ARBA00004906"/>
    </source>
</evidence>
<dbReference type="InterPro" id="IPR013083">
    <property type="entry name" value="Znf_RING/FYVE/PHD"/>
</dbReference>
<dbReference type="PROSITE" id="PS51698">
    <property type="entry name" value="U_BOX"/>
    <property type="match status" value="1"/>
</dbReference>
<dbReference type="GO" id="GO:0061630">
    <property type="term" value="F:ubiquitin protein ligase activity"/>
    <property type="evidence" value="ECO:0007669"/>
    <property type="project" value="UniProtKB-EC"/>
</dbReference>
<dbReference type="Gene3D" id="1.25.10.10">
    <property type="entry name" value="Leucine-rich Repeat Variant"/>
    <property type="match status" value="1"/>
</dbReference>
<dbReference type="EC" id="2.3.2.27" evidence="3"/>
<dbReference type="AlphaFoldDB" id="A0A8X8ZH66"/>
<evidence type="ECO:0000256" key="3">
    <source>
        <dbReference type="ARBA" id="ARBA00012483"/>
    </source>
</evidence>
<dbReference type="InterPro" id="IPR045210">
    <property type="entry name" value="RING-Ubox_PUB"/>
</dbReference>
<evidence type="ECO:0000256" key="4">
    <source>
        <dbReference type="ARBA" id="ARBA00022679"/>
    </source>
</evidence>
<keyword evidence="6" id="KW-0833">Ubl conjugation pathway</keyword>
<organism evidence="9">
    <name type="scientific">Salvia splendens</name>
    <name type="common">Scarlet sage</name>
    <dbReference type="NCBI Taxonomy" id="180675"/>
    <lineage>
        <taxon>Eukaryota</taxon>
        <taxon>Viridiplantae</taxon>
        <taxon>Streptophyta</taxon>
        <taxon>Embryophyta</taxon>
        <taxon>Tracheophyta</taxon>
        <taxon>Spermatophyta</taxon>
        <taxon>Magnoliopsida</taxon>
        <taxon>eudicotyledons</taxon>
        <taxon>Gunneridae</taxon>
        <taxon>Pentapetalae</taxon>
        <taxon>asterids</taxon>
        <taxon>lamiids</taxon>
        <taxon>Lamiales</taxon>
        <taxon>Lamiaceae</taxon>
        <taxon>Nepetoideae</taxon>
        <taxon>Mentheae</taxon>
        <taxon>Salviinae</taxon>
        <taxon>Salvia</taxon>
        <taxon>Salvia subgen. Calosphace</taxon>
        <taxon>core Calosphace</taxon>
    </lineage>
</organism>
<dbReference type="CDD" id="cd16664">
    <property type="entry name" value="RING-Ubox_PUB"/>
    <property type="match status" value="1"/>
</dbReference>
<dbReference type="InterPro" id="IPR011989">
    <property type="entry name" value="ARM-like"/>
</dbReference>
<evidence type="ECO:0000256" key="1">
    <source>
        <dbReference type="ARBA" id="ARBA00000900"/>
    </source>
</evidence>
<dbReference type="InterPro" id="IPR016024">
    <property type="entry name" value="ARM-type_fold"/>
</dbReference>
<dbReference type="SMART" id="SM00504">
    <property type="entry name" value="Ubox"/>
    <property type="match status" value="1"/>
</dbReference>
<dbReference type="PANTHER" id="PTHR23315:SF265">
    <property type="entry name" value="U-BOX DOMAIN-CONTAINING PROTEIN 46-RELATED"/>
    <property type="match status" value="1"/>
</dbReference>
<dbReference type="EMBL" id="PNBA02000013">
    <property type="protein sequence ID" value="KAG6404696.1"/>
    <property type="molecule type" value="Genomic_DNA"/>
</dbReference>
<sequence>MEEIGGTERVLELKKELRRVTEALMVDDDEDGDLGVTDHAIETLRALKELELKRSDFGEGIVKLKNLELQEAPHEFRCPISGILMKEPVVAASGQTFEELSIRKWLNEGNTKCPKTHQLLSHNALIPNHSIKNMITSWRNATGKGDARPTHADAPGPNPTREHLVKLLETLPDQTASVGELRLLTACSSSARTLIGEISGAIPRLLSPFLIERCYSDPALYEDMVATILNISTDHSCQTKILKGGTTTTTSAVISFLSDALRSKNSDTRGHAAAALSTLSTLDANKAVIRESDAIKQLIKLLEEGHPLVSRDAAFAILNLCTLVENRERALSHGAVTVVIDKIVARVFVDEMLEILARFSGHRKAVEEMEERNMVACLLSILGEDVGERCKENCVAIVYSMCYSDPRKLVMINEREALSRVAKTGTSRAKRKANGLLERLDRFAFVSHTM</sequence>
<evidence type="ECO:0000256" key="6">
    <source>
        <dbReference type="ARBA" id="ARBA00022786"/>
    </source>
</evidence>
<gene>
    <name evidence="9" type="ORF">SASPL_136949</name>
</gene>
<name>A0A8X8ZH66_SALSN</name>
<dbReference type="Proteomes" id="UP000298416">
    <property type="component" value="Unassembled WGS sequence"/>
</dbReference>
<evidence type="ECO:0000313" key="10">
    <source>
        <dbReference type="Proteomes" id="UP000298416"/>
    </source>
</evidence>
<protein>
    <recommendedName>
        <fullName evidence="3">RING-type E3 ubiquitin transferase</fullName>
        <ecNumber evidence="3">2.3.2.27</ecNumber>
    </recommendedName>
</protein>
<dbReference type="Pfam" id="PF04564">
    <property type="entry name" value="U-box"/>
    <property type="match status" value="1"/>
</dbReference>